<name>A0A6C0HU07_9ZZZZ</name>
<keyword evidence="1" id="KW-0175">Coiled coil</keyword>
<organism evidence="2">
    <name type="scientific">viral metagenome</name>
    <dbReference type="NCBI Taxonomy" id="1070528"/>
    <lineage>
        <taxon>unclassified sequences</taxon>
        <taxon>metagenomes</taxon>
        <taxon>organismal metagenomes</taxon>
    </lineage>
</organism>
<accession>A0A6C0HU07</accession>
<dbReference type="AlphaFoldDB" id="A0A6C0HU07"/>
<evidence type="ECO:0000313" key="2">
    <source>
        <dbReference type="EMBL" id="QHT83635.1"/>
    </source>
</evidence>
<reference evidence="2" key="1">
    <citation type="journal article" date="2020" name="Nature">
        <title>Giant virus diversity and host interactions through global metagenomics.</title>
        <authorList>
            <person name="Schulz F."/>
            <person name="Roux S."/>
            <person name="Paez-Espino D."/>
            <person name="Jungbluth S."/>
            <person name="Walsh D.A."/>
            <person name="Denef V.J."/>
            <person name="McMahon K.D."/>
            <person name="Konstantinidis K.T."/>
            <person name="Eloe-Fadrosh E.A."/>
            <person name="Kyrpides N.C."/>
            <person name="Woyke T."/>
        </authorList>
    </citation>
    <scope>NUCLEOTIDE SEQUENCE</scope>
    <source>
        <strain evidence="2">GVMAG-M-3300023184-168</strain>
    </source>
</reference>
<evidence type="ECO:0000256" key="1">
    <source>
        <dbReference type="SAM" id="Coils"/>
    </source>
</evidence>
<feature type="coiled-coil region" evidence="1">
    <location>
        <begin position="9"/>
        <end position="36"/>
    </location>
</feature>
<protein>
    <submittedName>
        <fullName evidence="2">Uncharacterized protein</fullName>
    </submittedName>
</protein>
<proteinExistence type="predicted"/>
<dbReference type="EMBL" id="MN740010">
    <property type="protein sequence ID" value="QHT83635.1"/>
    <property type="molecule type" value="Genomic_DNA"/>
</dbReference>
<sequence length="36" mass="4302">MENSKESSIVSLLQEIEMLNKTLENTQKNWKKHKKN</sequence>